<evidence type="ECO:0000313" key="2">
    <source>
        <dbReference type="EMBL" id="KAK9121722.1"/>
    </source>
</evidence>
<name>A0AAP0ITY1_9MAGN</name>
<gene>
    <name evidence="2" type="ORF">Syun_019339</name>
</gene>
<reference evidence="2 3" key="1">
    <citation type="submission" date="2024-01" db="EMBL/GenBank/DDBJ databases">
        <title>Genome assemblies of Stephania.</title>
        <authorList>
            <person name="Yang L."/>
        </authorList>
    </citation>
    <scope>NUCLEOTIDE SEQUENCE [LARGE SCALE GENOMIC DNA]</scope>
    <source>
        <strain evidence="2">YNDBR</strain>
        <tissue evidence="2">Leaf</tissue>
    </source>
</reference>
<sequence length="98" mass="11156">MRRYADPCASMFQEPMVRHSEFDAVVQGLAQLEAFVHNQLGMRMDFGANASKAPPLPPPQEHHQQVGMDPACSPQQQHDDDDRDNLDWVDEEHLDDES</sequence>
<keyword evidence="3" id="KW-1185">Reference proteome</keyword>
<feature type="region of interest" description="Disordered" evidence="1">
    <location>
        <begin position="46"/>
        <end position="98"/>
    </location>
</feature>
<comment type="caution">
    <text evidence="2">The sequence shown here is derived from an EMBL/GenBank/DDBJ whole genome shotgun (WGS) entry which is preliminary data.</text>
</comment>
<evidence type="ECO:0000313" key="3">
    <source>
        <dbReference type="Proteomes" id="UP001420932"/>
    </source>
</evidence>
<dbReference type="EMBL" id="JBBNAF010000008">
    <property type="protein sequence ID" value="KAK9121722.1"/>
    <property type="molecule type" value="Genomic_DNA"/>
</dbReference>
<protein>
    <submittedName>
        <fullName evidence="2">Uncharacterized protein</fullName>
    </submittedName>
</protein>
<organism evidence="2 3">
    <name type="scientific">Stephania yunnanensis</name>
    <dbReference type="NCBI Taxonomy" id="152371"/>
    <lineage>
        <taxon>Eukaryota</taxon>
        <taxon>Viridiplantae</taxon>
        <taxon>Streptophyta</taxon>
        <taxon>Embryophyta</taxon>
        <taxon>Tracheophyta</taxon>
        <taxon>Spermatophyta</taxon>
        <taxon>Magnoliopsida</taxon>
        <taxon>Ranunculales</taxon>
        <taxon>Menispermaceae</taxon>
        <taxon>Menispermoideae</taxon>
        <taxon>Cissampelideae</taxon>
        <taxon>Stephania</taxon>
    </lineage>
</organism>
<evidence type="ECO:0000256" key="1">
    <source>
        <dbReference type="SAM" id="MobiDB-lite"/>
    </source>
</evidence>
<dbReference type="AlphaFoldDB" id="A0AAP0ITY1"/>
<accession>A0AAP0ITY1</accession>
<proteinExistence type="predicted"/>
<feature type="compositionally biased region" description="Acidic residues" evidence="1">
    <location>
        <begin position="79"/>
        <end position="98"/>
    </location>
</feature>
<dbReference type="Proteomes" id="UP001420932">
    <property type="component" value="Unassembled WGS sequence"/>
</dbReference>